<organism evidence="2">
    <name type="scientific">marine sediment metagenome</name>
    <dbReference type="NCBI Taxonomy" id="412755"/>
    <lineage>
        <taxon>unclassified sequences</taxon>
        <taxon>metagenomes</taxon>
        <taxon>ecological metagenomes</taxon>
    </lineage>
</organism>
<proteinExistence type="predicted"/>
<feature type="region of interest" description="Disordered" evidence="1">
    <location>
        <begin position="1"/>
        <end position="21"/>
    </location>
</feature>
<gene>
    <name evidence="2" type="ORF">S12H4_54225</name>
</gene>
<name>X1VKE5_9ZZZZ</name>
<accession>X1VKE5</accession>
<protein>
    <submittedName>
        <fullName evidence="2">Uncharacterized protein</fullName>
    </submittedName>
</protein>
<evidence type="ECO:0000313" key="2">
    <source>
        <dbReference type="EMBL" id="GAJ08495.1"/>
    </source>
</evidence>
<evidence type="ECO:0000256" key="1">
    <source>
        <dbReference type="SAM" id="MobiDB-lite"/>
    </source>
</evidence>
<dbReference type="AlphaFoldDB" id="X1VKE5"/>
<dbReference type="EMBL" id="BARW01034637">
    <property type="protein sequence ID" value="GAJ08495.1"/>
    <property type="molecule type" value="Genomic_DNA"/>
</dbReference>
<comment type="caution">
    <text evidence="2">The sequence shown here is derived from an EMBL/GenBank/DDBJ whole genome shotgun (WGS) entry which is preliminary data.</text>
</comment>
<sequence>MDLALGQPQETSKEDTSEEDKVDEKLWYRYRRLHHPWGMFHLNFANWFNEYMGEFLEDIMEDESTGLESTFFVSPHFHGRRHGKRNLTDKEIKTTFKQ</sequence>
<reference evidence="2" key="1">
    <citation type="journal article" date="2014" name="Front. Microbiol.">
        <title>High frequency of phylogenetically diverse reductive dehalogenase-homologous genes in deep subseafloor sedimentary metagenomes.</title>
        <authorList>
            <person name="Kawai M."/>
            <person name="Futagami T."/>
            <person name="Toyoda A."/>
            <person name="Takaki Y."/>
            <person name="Nishi S."/>
            <person name="Hori S."/>
            <person name="Arai W."/>
            <person name="Tsubouchi T."/>
            <person name="Morono Y."/>
            <person name="Uchiyama I."/>
            <person name="Ito T."/>
            <person name="Fujiyama A."/>
            <person name="Inagaki F."/>
            <person name="Takami H."/>
        </authorList>
    </citation>
    <scope>NUCLEOTIDE SEQUENCE</scope>
    <source>
        <strain evidence="2">Expedition CK06-06</strain>
    </source>
</reference>